<dbReference type="KEGG" id="dpg:DESPIGER_1611"/>
<feature type="domain" description="Cupin type-2" evidence="2">
    <location>
        <begin position="72"/>
        <end position="134"/>
    </location>
</feature>
<dbReference type="EC" id="4.1.1.44" evidence="3"/>
<name>A0A1K1LFH6_9BACT</name>
<dbReference type="InterPro" id="IPR047263">
    <property type="entry name" value="HNL-like_cupin"/>
</dbReference>
<dbReference type="InterPro" id="IPR011051">
    <property type="entry name" value="RmlC_Cupin_sf"/>
</dbReference>
<dbReference type="GO" id="GO:0047575">
    <property type="term" value="F:4-carboxymuconolactone decarboxylase activity"/>
    <property type="evidence" value="ECO:0007669"/>
    <property type="project" value="UniProtKB-EC"/>
</dbReference>
<dbReference type="Gene3D" id="2.60.120.10">
    <property type="entry name" value="Jelly Rolls"/>
    <property type="match status" value="1"/>
</dbReference>
<feature type="chain" id="PRO_5012227724" evidence="1">
    <location>
        <begin position="21"/>
        <end position="163"/>
    </location>
</feature>
<keyword evidence="3" id="KW-0456">Lyase</keyword>
<dbReference type="CDD" id="cd02233">
    <property type="entry name" value="cupin_HNL-like"/>
    <property type="match status" value="1"/>
</dbReference>
<dbReference type="RefSeq" id="WP_419865635.1">
    <property type="nucleotide sequence ID" value="NZ_LT630450.1"/>
</dbReference>
<dbReference type="PANTHER" id="PTHR43698">
    <property type="entry name" value="RIBD C-TERMINAL DOMAIN CONTAINING PROTEIN"/>
    <property type="match status" value="1"/>
</dbReference>
<organism evidence="3 4">
    <name type="scientific">Desulfovibrio piger</name>
    <dbReference type="NCBI Taxonomy" id="901"/>
    <lineage>
        <taxon>Bacteria</taxon>
        <taxon>Pseudomonadati</taxon>
        <taxon>Thermodesulfobacteriota</taxon>
        <taxon>Desulfovibrionia</taxon>
        <taxon>Desulfovibrionales</taxon>
        <taxon>Desulfovibrionaceae</taxon>
        <taxon>Desulfovibrio</taxon>
    </lineage>
</organism>
<dbReference type="EMBL" id="LT630450">
    <property type="protein sequence ID" value="SFV73448.1"/>
    <property type="molecule type" value="Genomic_DNA"/>
</dbReference>
<dbReference type="AlphaFoldDB" id="A0A1K1LFH6"/>
<dbReference type="SUPFAM" id="SSF51182">
    <property type="entry name" value="RmlC-like cupins"/>
    <property type="match status" value="1"/>
</dbReference>
<dbReference type="InterPro" id="IPR014710">
    <property type="entry name" value="RmlC-like_jellyroll"/>
</dbReference>
<reference evidence="4" key="1">
    <citation type="submission" date="2016-10" db="EMBL/GenBank/DDBJ databases">
        <authorList>
            <person name="Wegmann U."/>
        </authorList>
    </citation>
    <scope>NUCLEOTIDE SEQUENCE [LARGE SCALE GENOMIC DNA]</scope>
</reference>
<gene>
    <name evidence="3" type="ORF">DESPIGER_1611</name>
</gene>
<dbReference type="InterPro" id="IPR013096">
    <property type="entry name" value="Cupin_2"/>
</dbReference>
<proteinExistence type="predicted"/>
<protein>
    <submittedName>
        <fullName evidence="3">4-carboxymuconolactone decarboxylase</fullName>
        <ecNumber evidence="3">4.1.1.44</ecNumber>
    </submittedName>
</protein>
<evidence type="ECO:0000256" key="1">
    <source>
        <dbReference type="SAM" id="SignalP"/>
    </source>
</evidence>
<sequence length="163" mass="17537">MRHMRSLVLFLTLMAVPFGAASADTGKDDGQKIIRNGEQASIKGPASCFTGNVRIDPLYPANNAMRSSGGSVTFEPGARSNWHVHPVGQVLIVTAGLGLTQEWGKPVQIIRPGDVVICPVGVKHWHGAAPNSSMTHISICEEKEPGKVVQWLEPVTDAQYDAR</sequence>
<feature type="signal peptide" evidence="1">
    <location>
        <begin position="1"/>
        <end position="20"/>
    </location>
</feature>
<dbReference type="Pfam" id="PF07883">
    <property type="entry name" value="Cupin_2"/>
    <property type="match status" value="1"/>
</dbReference>
<keyword evidence="4" id="KW-1185">Reference proteome</keyword>
<dbReference type="Proteomes" id="UP000186323">
    <property type="component" value="Chromosome I"/>
</dbReference>
<accession>A0A1K1LFH6</accession>
<keyword evidence="1" id="KW-0732">Signal</keyword>
<dbReference type="PANTHER" id="PTHR43698:SF1">
    <property type="entry name" value="BLL4564 PROTEIN"/>
    <property type="match status" value="1"/>
</dbReference>
<evidence type="ECO:0000313" key="3">
    <source>
        <dbReference type="EMBL" id="SFV73448.1"/>
    </source>
</evidence>
<evidence type="ECO:0000313" key="4">
    <source>
        <dbReference type="Proteomes" id="UP000186323"/>
    </source>
</evidence>
<evidence type="ECO:0000259" key="2">
    <source>
        <dbReference type="Pfam" id="PF07883"/>
    </source>
</evidence>